<keyword evidence="1" id="KW-1133">Transmembrane helix</keyword>
<keyword evidence="1" id="KW-0472">Membrane</keyword>
<reference evidence="2 3" key="1">
    <citation type="submission" date="2015-09" db="EMBL/GenBank/DDBJ databases">
        <title>Genome sequence of Oxobacter pfennigii DSM 3222.</title>
        <authorList>
            <person name="Poehlein A."/>
            <person name="Bengelsdorf F.R."/>
            <person name="Schiel-Bengelsdorf B."/>
            <person name="Duerre P."/>
            <person name="Daniel R."/>
        </authorList>
    </citation>
    <scope>NUCLEOTIDE SEQUENCE [LARGE SCALE GENOMIC DNA]</scope>
    <source>
        <strain evidence="2 3">DSM 3222</strain>
    </source>
</reference>
<evidence type="ECO:0000313" key="2">
    <source>
        <dbReference type="EMBL" id="KPU44536.1"/>
    </source>
</evidence>
<sequence>MKFIWYTVLIRALPEAIGMNLLILAFVKEKTNMKNLMLSSSICGLVAFILRMLPLRFGIHSLLVLIIQAFVMNIVYKIKMQKLFKGTIVCLVALAGFEMITLLAMEYIFKIDPQAVYSNGLSTIISGIPSILMLYALAYIIWKINSAKESRRLNKDVGA</sequence>
<protein>
    <submittedName>
        <fullName evidence="2">Uncharacterized protein</fullName>
    </submittedName>
</protein>
<evidence type="ECO:0000313" key="3">
    <source>
        <dbReference type="Proteomes" id="UP000050326"/>
    </source>
</evidence>
<keyword evidence="1" id="KW-0812">Transmembrane</keyword>
<dbReference type="RefSeq" id="WP_054874691.1">
    <property type="nucleotide sequence ID" value="NZ_LKET01000029.1"/>
</dbReference>
<feature type="transmembrane region" description="Helical" evidence="1">
    <location>
        <begin position="59"/>
        <end position="76"/>
    </location>
</feature>
<feature type="transmembrane region" description="Helical" evidence="1">
    <location>
        <begin position="121"/>
        <end position="142"/>
    </location>
</feature>
<feature type="transmembrane region" description="Helical" evidence="1">
    <location>
        <begin position="88"/>
        <end position="109"/>
    </location>
</feature>
<evidence type="ECO:0000256" key="1">
    <source>
        <dbReference type="SAM" id="Phobius"/>
    </source>
</evidence>
<dbReference type="STRING" id="36849.OXPF_16190"/>
<comment type="caution">
    <text evidence="2">The sequence shown here is derived from an EMBL/GenBank/DDBJ whole genome shotgun (WGS) entry which is preliminary data.</text>
</comment>
<feature type="transmembrane region" description="Helical" evidence="1">
    <location>
        <begin position="36"/>
        <end position="53"/>
    </location>
</feature>
<dbReference type="EMBL" id="LKET01000029">
    <property type="protein sequence ID" value="KPU44536.1"/>
    <property type="molecule type" value="Genomic_DNA"/>
</dbReference>
<proteinExistence type="predicted"/>
<dbReference type="AlphaFoldDB" id="A0A0N8NTD6"/>
<accession>A0A0N8NTD6</accession>
<organism evidence="2 3">
    <name type="scientific">Oxobacter pfennigii</name>
    <dbReference type="NCBI Taxonomy" id="36849"/>
    <lineage>
        <taxon>Bacteria</taxon>
        <taxon>Bacillati</taxon>
        <taxon>Bacillota</taxon>
        <taxon>Clostridia</taxon>
        <taxon>Eubacteriales</taxon>
        <taxon>Clostridiaceae</taxon>
        <taxon>Oxobacter</taxon>
    </lineage>
</organism>
<gene>
    <name evidence="2" type="ORF">OXPF_16190</name>
</gene>
<dbReference type="Proteomes" id="UP000050326">
    <property type="component" value="Unassembled WGS sequence"/>
</dbReference>
<feature type="transmembrane region" description="Helical" evidence="1">
    <location>
        <begin position="6"/>
        <end position="27"/>
    </location>
</feature>
<keyword evidence="3" id="KW-1185">Reference proteome</keyword>
<name>A0A0N8NTD6_9CLOT</name>